<dbReference type="RefSeq" id="WP_036398211.1">
    <property type="nucleotide sequence ID" value="NZ_JAIENV010000070.1"/>
</dbReference>
<feature type="domain" description="PPE" evidence="3">
    <location>
        <begin position="6"/>
        <end position="168"/>
    </location>
</feature>
<feature type="transmembrane region" description="Helical" evidence="2">
    <location>
        <begin position="232"/>
        <end position="253"/>
    </location>
</feature>
<comment type="similarity">
    <text evidence="1">Belongs to the mycobacterial PPE family.</text>
</comment>
<evidence type="ECO:0000259" key="3">
    <source>
        <dbReference type="Pfam" id="PF00823"/>
    </source>
</evidence>
<dbReference type="GO" id="GO:0052572">
    <property type="term" value="P:response to host immune response"/>
    <property type="evidence" value="ECO:0007669"/>
    <property type="project" value="TreeGrafter"/>
</dbReference>
<dbReference type="InterPro" id="IPR043641">
    <property type="entry name" value="PPE-PPW_C"/>
</dbReference>
<feature type="transmembrane region" description="Helical" evidence="2">
    <location>
        <begin position="200"/>
        <end position="225"/>
    </location>
</feature>
<reference evidence="5 6" key="1">
    <citation type="submission" date="2018-09" db="EMBL/GenBank/DDBJ databases">
        <authorList>
            <person name="Tagini F."/>
        </authorList>
    </citation>
    <scope>NUCLEOTIDE SEQUENCE [LARGE SCALE GENOMIC DNA]</scope>
    <source>
        <strain evidence="5 6">MK142</strain>
    </source>
</reference>
<organism evidence="5 6">
    <name type="scientific">Mycobacterium pseudokansasii</name>
    <dbReference type="NCBI Taxonomy" id="2341080"/>
    <lineage>
        <taxon>Bacteria</taxon>
        <taxon>Bacillati</taxon>
        <taxon>Actinomycetota</taxon>
        <taxon>Actinomycetes</taxon>
        <taxon>Mycobacteriales</taxon>
        <taxon>Mycobacteriaceae</taxon>
        <taxon>Mycobacterium</taxon>
    </lineage>
</organism>
<dbReference type="InterPro" id="IPR000030">
    <property type="entry name" value="PPE_dom"/>
</dbReference>
<dbReference type="InterPro" id="IPR038332">
    <property type="entry name" value="PPE_sf"/>
</dbReference>
<evidence type="ECO:0000256" key="2">
    <source>
        <dbReference type="SAM" id="Phobius"/>
    </source>
</evidence>
<dbReference type="PANTHER" id="PTHR46766">
    <property type="entry name" value="GLUTAMINE-RICH PROTEIN 2"/>
    <property type="match status" value="1"/>
</dbReference>
<dbReference type="Proteomes" id="UP000268285">
    <property type="component" value="Unassembled WGS sequence"/>
</dbReference>
<evidence type="ECO:0000313" key="5">
    <source>
        <dbReference type="EMBL" id="VBA48185.1"/>
    </source>
</evidence>
<proteinExistence type="inferred from homology"/>
<dbReference type="OrthoDB" id="4753487at2"/>
<keyword evidence="2" id="KW-1133">Transmembrane helix</keyword>
<keyword evidence="2" id="KW-0812">Transmembrane</keyword>
<gene>
    <name evidence="5" type="ORF">LAUMK142_01178</name>
</gene>
<dbReference type="Pfam" id="PF18878">
    <property type="entry name" value="PPE-PPW"/>
    <property type="match status" value="1"/>
</dbReference>
<dbReference type="Gene3D" id="1.20.1260.20">
    <property type="entry name" value="PPE superfamily"/>
    <property type="match status" value="1"/>
</dbReference>
<feature type="transmembrane region" description="Helical" evidence="2">
    <location>
        <begin position="259"/>
        <end position="280"/>
    </location>
</feature>
<keyword evidence="2" id="KW-0472">Membrane</keyword>
<dbReference type="Pfam" id="PF00823">
    <property type="entry name" value="PPE"/>
    <property type="match status" value="1"/>
</dbReference>
<evidence type="ECO:0000259" key="4">
    <source>
        <dbReference type="Pfam" id="PF18878"/>
    </source>
</evidence>
<dbReference type="EMBL" id="UPHU01000001">
    <property type="protein sequence ID" value="VBA48185.1"/>
    <property type="molecule type" value="Genomic_DNA"/>
</dbReference>
<feature type="domain" description="PPE-PPW subfamily C-terminal" evidence="4">
    <location>
        <begin position="340"/>
        <end position="390"/>
    </location>
</feature>
<protein>
    <submittedName>
        <fullName evidence="5">Putative PPE family protein PPE47/PPE48</fullName>
    </submittedName>
</protein>
<evidence type="ECO:0000313" key="6">
    <source>
        <dbReference type="Proteomes" id="UP000268285"/>
    </source>
</evidence>
<name>A0A498QS95_9MYCO</name>
<dbReference type="AlphaFoldDB" id="A0A498QS95"/>
<dbReference type="PANTHER" id="PTHR46766:SF1">
    <property type="entry name" value="GLUTAMINE-RICH PROTEIN 2"/>
    <property type="match status" value="1"/>
</dbReference>
<keyword evidence="6" id="KW-1185">Reference proteome</keyword>
<dbReference type="FunFam" id="1.20.1260.20:FF:000001">
    <property type="entry name" value="PPE family protein PPE41"/>
    <property type="match status" value="1"/>
</dbReference>
<evidence type="ECO:0000256" key="1">
    <source>
        <dbReference type="ARBA" id="ARBA00010652"/>
    </source>
</evidence>
<dbReference type="SUPFAM" id="SSF140459">
    <property type="entry name" value="PE/PPE dimer-like"/>
    <property type="match status" value="1"/>
</dbReference>
<accession>A0A498QS95</accession>
<sequence>MTAPIWFASPPEVHSALLSSGPGPASLLTAAASWTSLSSEYAAAAEELAAVLAAVQTAAWQGPSAESYAAVHAPYLAWLTQVSADSAVMAAQHETAAGAYASALAAMPTLAELVANHTTHAVLVGTNFFGINTIPIALNEADYVRMWVQAATTMSVYQAVAGAALASAPQTTPAPVLLNAGLGAAAAVPGIAATVGELPIIIVILIQIILISLEILFAIVAYAIVIALITPLLIFTYAIVFAILALILGPPLLLIASPFLLGGSLLALPASAAIPLATALPIGITQYLAADAELKTADAVPVAAPTVMASAVSESSPVRPAASRAPEARLVSAVEPGSVVASDRGADLSGFAGTAIKETVAQPSGLAAVPADELGDGAQMPMLPMLPATWESNALAAAGH</sequence>